<keyword evidence="2" id="KW-0378">Hydrolase</keyword>
<comment type="similarity">
    <text evidence="1">Belongs to the sulfatase family.</text>
</comment>
<name>A0ABN1K867_9BURK</name>
<evidence type="ECO:0000256" key="3">
    <source>
        <dbReference type="SAM" id="MobiDB-lite"/>
    </source>
</evidence>
<evidence type="ECO:0000259" key="4">
    <source>
        <dbReference type="Pfam" id="PF00884"/>
    </source>
</evidence>
<dbReference type="InterPro" id="IPR000917">
    <property type="entry name" value="Sulfatase_N"/>
</dbReference>
<dbReference type="InterPro" id="IPR050738">
    <property type="entry name" value="Sulfatase"/>
</dbReference>
<dbReference type="Pfam" id="PF00884">
    <property type="entry name" value="Sulfatase"/>
    <property type="match status" value="1"/>
</dbReference>
<dbReference type="PANTHER" id="PTHR42693">
    <property type="entry name" value="ARYLSULFATASE FAMILY MEMBER"/>
    <property type="match status" value="1"/>
</dbReference>
<sequence length="495" mass="55109">MRKRDFLARSAAAFAAMPQAGIAAKGRKRQLNLLFITVDDMNWSLPGFMGGTQDLTPNLDRLARRSHLFVNNRAAAPICQPSRQAMMCGLKPHHSGGIGFVPINEGIPTLTTVLREHGYFTSCIHKLEHMQPASCFPWDMKVPGKDRNPEVYDRALREAMSKAAEANKPFYINCNLNDPHRPFYGSPQAAELDHGEQGPYKVPREIKAEQVTVPVCLEDLPEVRKELAQYWNNAQRLDITIGRILQALDESGQRDSTVILFTSDHGMPFPFAKATCWDAGTRTPFLIAWPGMGTPSVFEDLTSNVDLLPTLLDILSMPKPRTLDGYSLLPRMEGRGGAQRRFVTTEVNTTVTGMAYPSRAVQDERYALVFSPWSDGKLELKVDGMLGLSYPAMSKAAKGNPALSRRLDEYVLGVPLGFYDLKLDPGQRNNLVKAPEHRDRIATMAQALVEEMKRTGDPQLDNVLALLAGKPTHVPQEPERWRSKAYGGSNDTIKR</sequence>
<protein>
    <submittedName>
        <fullName evidence="5">Sulfatase</fullName>
    </submittedName>
</protein>
<accession>A0ABN1K867</accession>
<feature type="domain" description="Sulfatase N-terminal" evidence="4">
    <location>
        <begin position="32"/>
        <end position="315"/>
    </location>
</feature>
<dbReference type="Gene3D" id="3.40.720.10">
    <property type="entry name" value="Alkaline Phosphatase, subunit A"/>
    <property type="match status" value="1"/>
</dbReference>
<keyword evidence="6" id="KW-1185">Reference proteome</keyword>
<dbReference type="CDD" id="cd16027">
    <property type="entry name" value="SGSH"/>
    <property type="match status" value="1"/>
</dbReference>
<dbReference type="EMBL" id="BAAAEW010000025">
    <property type="protein sequence ID" value="GAA0758025.1"/>
    <property type="molecule type" value="Genomic_DNA"/>
</dbReference>
<dbReference type="InterPro" id="IPR017850">
    <property type="entry name" value="Alkaline_phosphatase_core_sf"/>
</dbReference>
<comment type="caution">
    <text evidence="5">The sequence shown here is derived from an EMBL/GenBank/DDBJ whole genome shotgun (WGS) entry which is preliminary data.</text>
</comment>
<dbReference type="PANTHER" id="PTHR42693:SF53">
    <property type="entry name" value="ENDO-4-O-SULFATASE"/>
    <property type="match status" value="1"/>
</dbReference>
<evidence type="ECO:0000313" key="6">
    <source>
        <dbReference type="Proteomes" id="UP001500279"/>
    </source>
</evidence>
<gene>
    <name evidence="5" type="ORF">GCM10009107_38120</name>
</gene>
<evidence type="ECO:0000313" key="5">
    <source>
        <dbReference type="EMBL" id="GAA0758025.1"/>
    </source>
</evidence>
<reference evidence="5 6" key="1">
    <citation type="journal article" date="2019" name="Int. J. Syst. Evol. Microbiol.">
        <title>The Global Catalogue of Microorganisms (GCM) 10K type strain sequencing project: providing services to taxonomists for standard genome sequencing and annotation.</title>
        <authorList>
            <consortium name="The Broad Institute Genomics Platform"/>
            <consortium name="The Broad Institute Genome Sequencing Center for Infectious Disease"/>
            <person name="Wu L."/>
            <person name="Ma J."/>
        </authorList>
    </citation>
    <scope>NUCLEOTIDE SEQUENCE [LARGE SCALE GENOMIC DNA]</scope>
    <source>
        <strain evidence="5 6">JCM 15503</strain>
    </source>
</reference>
<evidence type="ECO:0000256" key="1">
    <source>
        <dbReference type="ARBA" id="ARBA00008779"/>
    </source>
</evidence>
<dbReference type="Proteomes" id="UP001500279">
    <property type="component" value="Unassembled WGS sequence"/>
</dbReference>
<feature type="region of interest" description="Disordered" evidence="3">
    <location>
        <begin position="471"/>
        <end position="495"/>
    </location>
</feature>
<dbReference type="SUPFAM" id="SSF53649">
    <property type="entry name" value="Alkaline phosphatase-like"/>
    <property type="match status" value="1"/>
</dbReference>
<dbReference type="RefSeq" id="WP_141284767.1">
    <property type="nucleotide sequence ID" value="NZ_BAAAEW010000025.1"/>
</dbReference>
<organism evidence="5 6">
    <name type="scientific">Ideonella azotifigens</name>
    <dbReference type="NCBI Taxonomy" id="513160"/>
    <lineage>
        <taxon>Bacteria</taxon>
        <taxon>Pseudomonadati</taxon>
        <taxon>Pseudomonadota</taxon>
        <taxon>Betaproteobacteria</taxon>
        <taxon>Burkholderiales</taxon>
        <taxon>Sphaerotilaceae</taxon>
        <taxon>Ideonella</taxon>
    </lineage>
</organism>
<proteinExistence type="inferred from homology"/>
<evidence type="ECO:0000256" key="2">
    <source>
        <dbReference type="ARBA" id="ARBA00022801"/>
    </source>
</evidence>